<dbReference type="Proteomes" id="UP000236161">
    <property type="component" value="Unassembled WGS sequence"/>
</dbReference>
<gene>
    <name evidence="4" type="primary">NSP2</name>
    <name evidence="4" type="ORF">AXF42_Ash008988</name>
</gene>
<feature type="region of interest" description="SAW" evidence="3">
    <location>
        <begin position="144"/>
        <end position="218"/>
    </location>
</feature>
<dbReference type="OrthoDB" id="646981at2759"/>
<dbReference type="PROSITE" id="PS50985">
    <property type="entry name" value="GRAS"/>
    <property type="match status" value="1"/>
</dbReference>
<keyword evidence="2" id="KW-0804">Transcription</keyword>
<sequence length="235" mass="25789">METGRRLASFAASVGLPFSFGQCRLDAGELFRPVAVKIVKGEVVVLNCVLHASHLGNRSAASVASFLGSAAALGARLVTVVEEESAGAGEEEEGEGEFVRLFMEELLRYSAMWDALEAGFPKQRKAREAVERLILGPMITRAVGRAYRRREHEGLWNGWSEWLSEVGFRRVGLSFFNLCQARLLLGLFNNGYHVDEDSRNKLVLCWKSCRLLSASSWASPPPAISPLPAASCFNV</sequence>
<proteinExistence type="inferred from homology"/>
<name>A0A2I0AD56_9ASPA</name>
<reference evidence="4 5" key="1">
    <citation type="journal article" date="2017" name="Nature">
        <title>The Apostasia genome and the evolution of orchids.</title>
        <authorList>
            <person name="Zhang G.Q."/>
            <person name="Liu K.W."/>
            <person name="Li Z."/>
            <person name="Lohaus R."/>
            <person name="Hsiao Y.Y."/>
            <person name="Niu S.C."/>
            <person name="Wang J.Y."/>
            <person name="Lin Y.C."/>
            <person name="Xu Q."/>
            <person name="Chen L.J."/>
            <person name="Yoshida K."/>
            <person name="Fujiwara S."/>
            <person name="Wang Z.W."/>
            <person name="Zhang Y.Q."/>
            <person name="Mitsuda N."/>
            <person name="Wang M."/>
            <person name="Liu G.H."/>
            <person name="Pecoraro L."/>
            <person name="Huang H.X."/>
            <person name="Xiao X.J."/>
            <person name="Lin M."/>
            <person name="Wu X.Y."/>
            <person name="Wu W.L."/>
            <person name="Chen Y.Y."/>
            <person name="Chang S.B."/>
            <person name="Sakamoto S."/>
            <person name="Ohme-Takagi M."/>
            <person name="Yagi M."/>
            <person name="Zeng S.J."/>
            <person name="Shen C.Y."/>
            <person name="Yeh C.M."/>
            <person name="Luo Y.B."/>
            <person name="Tsai W.C."/>
            <person name="Van de Peer Y."/>
            <person name="Liu Z.J."/>
        </authorList>
    </citation>
    <scope>NUCLEOTIDE SEQUENCE [LARGE SCALE GENOMIC DNA]</scope>
    <source>
        <strain evidence="5">cv. Shenzhen</strain>
        <tissue evidence="4">Stem</tissue>
    </source>
</reference>
<dbReference type="PANTHER" id="PTHR31636">
    <property type="entry name" value="OSJNBA0084A10.13 PROTEIN-RELATED"/>
    <property type="match status" value="1"/>
</dbReference>
<keyword evidence="5" id="KW-1185">Reference proteome</keyword>
<dbReference type="Pfam" id="PF03514">
    <property type="entry name" value="GRAS"/>
    <property type="match status" value="1"/>
</dbReference>
<evidence type="ECO:0000313" key="5">
    <source>
        <dbReference type="Proteomes" id="UP000236161"/>
    </source>
</evidence>
<evidence type="ECO:0000256" key="2">
    <source>
        <dbReference type="ARBA" id="ARBA00023163"/>
    </source>
</evidence>
<comment type="caution">
    <text evidence="3">Lacks conserved residue(s) required for the propagation of feature annotation.</text>
</comment>
<accession>A0A2I0AD56</accession>
<protein>
    <submittedName>
        <fullName evidence="4">Nodulation-signaling pathway 2 protein</fullName>
    </submittedName>
</protein>
<organism evidence="4 5">
    <name type="scientific">Apostasia shenzhenica</name>
    <dbReference type="NCBI Taxonomy" id="1088818"/>
    <lineage>
        <taxon>Eukaryota</taxon>
        <taxon>Viridiplantae</taxon>
        <taxon>Streptophyta</taxon>
        <taxon>Embryophyta</taxon>
        <taxon>Tracheophyta</taxon>
        <taxon>Spermatophyta</taxon>
        <taxon>Magnoliopsida</taxon>
        <taxon>Liliopsida</taxon>
        <taxon>Asparagales</taxon>
        <taxon>Orchidaceae</taxon>
        <taxon>Apostasioideae</taxon>
        <taxon>Apostasia</taxon>
    </lineage>
</organism>
<keyword evidence="1" id="KW-0805">Transcription regulation</keyword>
<evidence type="ECO:0000313" key="4">
    <source>
        <dbReference type="EMBL" id="PKA53492.1"/>
    </source>
</evidence>
<evidence type="ECO:0000256" key="3">
    <source>
        <dbReference type="PROSITE-ProRule" id="PRU01191"/>
    </source>
</evidence>
<dbReference type="AlphaFoldDB" id="A0A2I0AD56"/>
<comment type="similarity">
    <text evidence="3">Belongs to the GRAS family.</text>
</comment>
<evidence type="ECO:0000256" key="1">
    <source>
        <dbReference type="ARBA" id="ARBA00023015"/>
    </source>
</evidence>
<feature type="region of interest" description="Leucine repeat II (LRII)" evidence="3">
    <location>
        <begin position="2"/>
        <end position="34"/>
    </location>
</feature>
<dbReference type="EMBL" id="KZ451993">
    <property type="protein sequence ID" value="PKA53492.1"/>
    <property type="molecule type" value="Genomic_DNA"/>
</dbReference>
<dbReference type="STRING" id="1088818.A0A2I0AD56"/>
<dbReference type="InterPro" id="IPR005202">
    <property type="entry name" value="TF_GRAS"/>
</dbReference>